<reference evidence="1 3" key="1">
    <citation type="submission" date="2017-11" db="EMBL/GenBank/DDBJ databases">
        <title>The genome of Rhizophagus clarus HR1 reveals common genetic basis of auxotrophy among arbuscular mycorrhizal fungi.</title>
        <authorList>
            <person name="Kobayashi Y."/>
        </authorList>
    </citation>
    <scope>NUCLEOTIDE SEQUENCE [LARGE SCALE GENOMIC DNA]</scope>
    <source>
        <strain evidence="1 3">HR1</strain>
    </source>
</reference>
<keyword evidence="3" id="KW-1185">Reference proteome</keyword>
<organism evidence="1 3">
    <name type="scientific">Rhizophagus clarus</name>
    <dbReference type="NCBI Taxonomy" id="94130"/>
    <lineage>
        <taxon>Eukaryota</taxon>
        <taxon>Fungi</taxon>
        <taxon>Fungi incertae sedis</taxon>
        <taxon>Mucoromycota</taxon>
        <taxon>Glomeromycotina</taxon>
        <taxon>Glomeromycetes</taxon>
        <taxon>Glomerales</taxon>
        <taxon>Glomeraceae</taxon>
        <taxon>Rhizophagus</taxon>
    </lineage>
</organism>
<dbReference type="EMBL" id="BLAL01000218">
    <property type="protein sequence ID" value="GES93073.1"/>
    <property type="molecule type" value="Genomic_DNA"/>
</dbReference>
<dbReference type="Proteomes" id="UP000247702">
    <property type="component" value="Unassembled WGS sequence"/>
</dbReference>
<dbReference type="AlphaFoldDB" id="A0A2Z6S838"/>
<dbReference type="Proteomes" id="UP000615446">
    <property type="component" value="Unassembled WGS sequence"/>
</dbReference>
<evidence type="ECO:0008006" key="4">
    <source>
        <dbReference type="Google" id="ProtNLM"/>
    </source>
</evidence>
<accession>A0A2Z6S838</accession>
<dbReference type="OrthoDB" id="2401168at2759"/>
<reference evidence="2" key="2">
    <citation type="submission" date="2019-10" db="EMBL/GenBank/DDBJ databases">
        <title>Conservation and host-specific expression of non-tandemly repeated heterogenous ribosome RNA gene in arbuscular mycorrhizal fungi.</title>
        <authorList>
            <person name="Maeda T."/>
            <person name="Kobayashi Y."/>
            <person name="Nakagawa T."/>
            <person name="Ezawa T."/>
            <person name="Yamaguchi K."/>
            <person name="Bino T."/>
            <person name="Nishimoto Y."/>
            <person name="Shigenobu S."/>
            <person name="Kawaguchi M."/>
        </authorList>
    </citation>
    <scope>NUCLEOTIDE SEQUENCE</scope>
    <source>
        <strain evidence="2">HR1</strain>
    </source>
</reference>
<protein>
    <recommendedName>
        <fullName evidence="4">F-box domain-containing protein</fullName>
    </recommendedName>
</protein>
<dbReference type="EMBL" id="BEXD01003976">
    <property type="protein sequence ID" value="GBC04932.1"/>
    <property type="molecule type" value="Genomic_DNA"/>
</dbReference>
<dbReference type="InterPro" id="IPR032675">
    <property type="entry name" value="LRR_dom_sf"/>
</dbReference>
<comment type="caution">
    <text evidence="1">The sequence shown here is derived from an EMBL/GenBank/DDBJ whole genome shotgun (WGS) entry which is preliminary data.</text>
</comment>
<evidence type="ECO:0000313" key="1">
    <source>
        <dbReference type="EMBL" id="GBC04932.1"/>
    </source>
</evidence>
<proteinExistence type="predicted"/>
<name>A0A2Z6S838_9GLOM</name>
<sequence>MKTIKRILDLEEKNSISIKQKKKCFPPKSPILDSFFSSFHLTKQKPASSAIVTTTTTTITTTTKNTPTSQCPYPLIIDCLEEIFSHLIDDKLTLFSCIRVNRLWLNLCIPLLWNNPFDYSIPQKNQLRLIRTYISCLSINDKQKLLKFYLGSKEDNTIVKKSKKRNSLSQPFKVNYFYQNDSLKYSQISLHHEPLFIYPKYLRSLNYNNFDSAIRNYCHWNRPLFNPLIDSLDEYKHLVFDLLNNLIFNNNVILLKHLRIKFGKDIRSPLHDYYFVDNNDFIINNVNNNNNDITFMMTGVNTFTRLTNLDLSYIYSGEISKVIPQQISNICSHLSVHSTHIQSLTIFMQKWKDDEFKHQVCFSIFDLIKSQKYLKSLSINEFWNTNYNTFNNLDLTDQFYQILLDYTSNTLEYLQFYELNHFDLLLNILGNFKYLKNLEIKKLVKPNNYSSFFHLNSSKINNLSLKKFDCNYSPFENFYSVKNPSYDSIIINSFISPIIKSSNLSLEFLSLSKISKNLLSTITLYCPNITHLSLFLDSILISDFCALLVFLSKLHFLTIKKSFHKPFFNDILDIKNLATNLPISLYYFKTDLFDNSKSLTYFLENCNIDVKLGVLEIYQHLVDDNTLKAVLNYKKKSNDKLKIFRYSGNNIVFNDQTWESAKNILSDLVKINWN</sequence>
<dbReference type="Gene3D" id="3.80.10.10">
    <property type="entry name" value="Ribonuclease Inhibitor"/>
    <property type="match status" value="1"/>
</dbReference>
<gene>
    <name evidence="2" type="ORF">RCL2_001982900</name>
    <name evidence="1" type="ORF">RclHR1_05950016</name>
</gene>
<evidence type="ECO:0000313" key="2">
    <source>
        <dbReference type="EMBL" id="GES93073.1"/>
    </source>
</evidence>
<evidence type="ECO:0000313" key="3">
    <source>
        <dbReference type="Proteomes" id="UP000247702"/>
    </source>
</evidence>